<name>A0AC35UFG0_9BILA</name>
<proteinExistence type="predicted"/>
<evidence type="ECO:0000313" key="1">
    <source>
        <dbReference type="Proteomes" id="UP000095286"/>
    </source>
</evidence>
<accession>A0AC35UFG0</accession>
<dbReference type="WBParaSite" id="RSKR_0001136100.1">
    <property type="protein sequence ID" value="RSKR_0001136100.1"/>
    <property type="gene ID" value="RSKR_0001136100"/>
</dbReference>
<dbReference type="Proteomes" id="UP000095286">
    <property type="component" value="Unplaced"/>
</dbReference>
<evidence type="ECO:0000313" key="2">
    <source>
        <dbReference type="WBParaSite" id="RSKR_0001136100.1"/>
    </source>
</evidence>
<reference evidence="2" key="1">
    <citation type="submission" date="2016-11" db="UniProtKB">
        <authorList>
            <consortium name="WormBaseParasite"/>
        </authorList>
    </citation>
    <scope>IDENTIFICATION</scope>
    <source>
        <strain evidence="2">KR3021</strain>
    </source>
</reference>
<organism evidence="1 2">
    <name type="scientific">Rhabditophanes sp. KR3021</name>
    <dbReference type="NCBI Taxonomy" id="114890"/>
    <lineage>
        <taxon>Eukaryota</taxon>
        <taxon>Metazoa</taxon>
        <taxon>Ecdysozoa</taxon>
        <taxon>Nematoda</taxon>
        <taxon>Chromadorea</taxon>
        <taxon>Rhabditida</taxon>
        <taxon>Tylenchina</taxon>
        <taxon>Panagrolaimomorpha</taxon>
        <taxon>Strongyloidoidea</taxon>
        <taxon>Alloionematidae</taxon>
        <taxon>Rhabditophanes</taxon>
    </lineage>
</organism>
<protein>
    <submittedName>
        <fullName evidence="2">PDZ domain-containing protein</fullName>
    </submittedName>
</protein>
<sequence length="1003" mass="111794">MALIGSNGLCQNEISQRFTDLVNYQLIKLDIADLWNSQTSTFDPQLIDHFLSVHAFTPCLLHITNFGMFGKRDGTSEQELCTIQKLAEFFHNMSSSVVALLEITNSEYLSIPESIKSQLCFEISLVDLQETDRYEIFYHYTSCSKTSTQLSKNTLGFGYNELMKVIEEASLHFNFKKYSKKEKIYLSRKPDLCDYLYAIEKRNKCLVSSIGVPTIPNVQWADIGGLEETKALLEESLGISKKRKNENVKRSGIVLYGPPGCGKTMIAKAVANEFNITFLSVKGPELLNQYIGQSEENVRKLFEKARQASPCIIFLDEMDSLAPAKGRSGDSGGVMDRVVSQLLSELDIVNCTKNCQVFVMAATNRPDLLNQTLLSPGRFDKTVYVEPSNDVSSKLKVLEAVTRKVKLSPSVNLEKIANLLPPVMSGADIYSLVSNAVMELLRQQIKALQNGQTIEDVTKLVVEDDHIQSVIKKVMILERAHGTIETDSNISSEIDVDKIEKGIGTDYVSIKRHQSFKDNEMITDLKMSDVNENVSSGVSSGDSLYQSIKEMESLSPLESNKISGLGFSISPNDTEGIRVLSVDDDSEATHSGAIFSGDRIKLLTISFENMLYDDAIKLLHYASPYLIKLDLERNSPVTEIEEEDNSASESVSISILLPKVTVRVEKEVSENESPNSTPESSESTDISNIKMDVPENVIHQTCLIFNTKKQEDIEVTVEIDKQEYKVERSESTDSATTISSLEFNDAENGLSSITFSEIKQVESSMTPSVIEIIKESPVKSMIPQRAPSIKSRPPSPSKLPTPTKSPRRLTDTNINISRTPSLKEPIVRKLDLVAKPPSSVASTIQQSFSSSSSSTSSILSRTNNSSPELKQILTTTVPPTIIAPPPEFELMVAETYKRKDTPPKITIIERELPPLPHSISNTPSTFAEENKITPGKMYLQMRSKLREVYSTPTSQENYEGSSKNDTSESIINEERCQELLERNQRYLEDQKKQLQDLGLNLNK</sequence>